<evidence type="ECO:0000256" key="5">
    <source>
        <dbReference type="ARBA" id="ARBA00023036"/>
    </source>
</evidence>
<dbReference type="GO" id="GO:0003779">
    <property type="term" value="F:actin binding"/>
    <property type="evidence" value="ECO:0007669"/>
    <property type="project" value="UniProtKB-KW"/>
</dbReference>
<dbReference type="GO" id="GO:0005737">
    <property type="term" value="C:cytoplasm"/>
    <property type="evidence" value="ECO:0007669"/>
    <property type="project" value="UniProtKB-ARBA"/>
</dbReference>
<feature type="compositionally biased region" description="Pro residues" evidence="10">
    <location>
        <begin position="261"/>
        <end position="272"/>
    </location>
</feature>
<dbReference type="EMBL" id="ATLV01022359">
    <property type="status" value="NOT_ANNOTATED_CDS"/>
    <property type="molecule type" value="Genomic_DNA"/>
</dbReference>
<feature type="region of interest" description="Disordered" evidence="10">
    <location>
        <begin position="102"/>
        <end position="129"/>
    </location>
</feature>
<evidence type="ECO:0000256" key="9">
    <source>
        <dbReference type="SAM" id="Coils"/>
    </source>
</evidence>
<dbReference type="Proteomes" id="UP000030765">
    <property type="component" value="Unassembled WGS sequence"/>
</dbReference>
<feature type="region of interest" description="Disordered" evidence="10">
    <location>
        <begin position="243"/>
        <end position="475"/>
    </location>
</feature>
<keyword evidence="14" id="KW-1185">Reference proteome</keyword>
<evidence type="ECO:0000313" key="12">
    <source>
        <dbReference type="EMBL" id="KFB47588.1"/>
    </source>
</evidence>
<dbReference type="CDD" id="cd01207">
    <property type="entry name" value="EVH1_Ena_VASP-like"/>
    <property type="match status" value="1"/>
</dbReference>
<dbReference type="SUPFAM" id="SSF50729">
    <property type="entry name" value="PH domain-like"/>
    <property type="match status" value="1"/>
</dbReference>
<dbReference type="InterPro" id="IPR011993">
    <property type="entry name" value="PH-like_dom_sf"/>
</dbReference>
<feature type="coiled-coil region" evidence="9">
    <location>
        <begin position="497"/>
        <end position="524"/>
    </location>
</feature>
<dbReference type="EMBL" id="KE525331">
    <property type="protein sequence ID" value="KFB47588.1"/>
    <property type="molecule type" value="Genomic_DNA"/>
</dbReference>
<feature type="compositionally biased region" description="Pro residues" evidence="10">
    <location>
        <begin position="104"/>
        <end position="114"/>
    </location>
</feature>
<reference evidence="12 14" key="1">
    <citation type="journal article" date="2014" name="BMC Genomics">
        <title>Genome sequence of Anopheles sinensis provides insight into genetics basis of mosquito competence for malaria parasites.</title>
        <authorList>
            <person name="Zhou D."/>
            <person name="Zhang D."/>
            <person name="Ding G."/>
            <person name="Shi L."/>
            <person name="Hou Q."/>
            <person name="Ye Y."/>
            <person name="Xu Y."/>
            <person name="Zhou H."/>
            <person name="Xiong C."/>
            <person name="Li S."/>
            <person name="Yu J."/>
            <person name="Hong S."/>
            <person name="Yu X."/>
            <person name="Zou P."/>
            <person name="Chen C."/>
            <person name="Chang X."/>
            <person name="Wang W."/>
            <person name="Lv Y."/>
            <person name="Sun Y."/>
            <person name="Ma L."/>
            <person name="Shen B."/>
            <person name="Zhu C."/>
        </authorList>
    </citation>
    <scope>NUCLEOTIDE SEQUENCE [LARGE SCALE GENOMIC DNA]</scope>
</reference>
<evidence type="ECO:0000256" key="8">
    <source>
        <dbReference type="ARBA" id="ARBA00023273"/>
    </source>
</evidence>
<dbReference type="VEuPathDB" id="VectorBase:ASIS013966"/>
<keyword evidence="7" id="KW-0206">Cytoskeleton</keyword>
<evidence type="ECO:0000313" key="14">
    <source>
        <dbReference type="Proteomes" id="UP000030765"/>
    </source>
</evidence>
<dbReference type="PANTHER" id="PTHR11202">
    <property type="entry name" value="SPROUTY-RELATED, EVH1 DOMAIN-CONTAINING PROTEIN FAMILY MEMBER"/>
    <property type="match status" value="1"/>
</dbReference>
<protein>
    <recommendedName>
        <fullName evidence="11">WH1 domain-containing protein</fullName>
    </recommendedName>
</protein>
<feature type="compositionally biased region" description="Pro residues" evidence="10">
    <location>
        <begin position="280"/>
        <end position="290"/>
    </location>
</feature>
<dbReference type="VEuPathDB" id="VectorBase:ASIC015556"/>
<evidence type="ECO:0000256" key="3">
    <source>
        <dbReference type="ARBA" id="ARBA00009785"/>
    </source>
</evidence>
<dbReference type="Gene3D" id="1.20.5.1160">
    <property type="entry name" value="Vasodilator-stimulated phosphoprotein"/>
    <property type="match status" value="1"/>
</dbReference>
<comment type="subcellular location">
    <subcellularLocation>
        <location evidence="2">Cell projection</location>
        <location evidence="2">Lamellipodium</location>
    </subcellularLocation>
    <subcellularLocation>
        <location evidence="1">Cytoplasm</location>
        <location evidence="1">Cytoskeleton</location>
    </subcellularLocation>
</comment>
<dbReference type="GO" id="GO:0005856">
    <property type="term" value="C:cytoskeleton"/>
    <property type="evidence" value="ECO:0007669"/>
    <property type="project" value="UniProtKB-SubCell"/>
</dbReference>
<sequence>MVYDDVQKKWIPSGSSSGLSKVQIFHHQQNNTFRVVGRKLQDHEVVINCSIIKGLKYNQATATFHQWRDSKFVYGLNFSSPQDAEAFARAMMHALDQMTNQPPGVGPPQPPNSIPGPGGGILSPQTPTSQTNIPGVPTNRGGEVASPYPARMAFSVPDLINIRFALFPFEHTSRQQQYPQPIYVASNQNHQMLNQSSQPPPPPMMMPPNGYGPPNGVGIVGGGGPYGVGQPQYGVPPVPQMPMPMQQQQPPPQMQQSNVAAPPPPPMMPPMFPMSAPSNIPQPPAPPMPPNMSNAAAPPPPPPPPGANMLSAKPAEINSLALQLASAKLKRSQPPKASPGGGVGGATSTSSLASAGAGSNAVSSTVTENSGSSTSSGGRSSSGMASMMDEMAKTLARRRAQAEKKEPDSNDDGGSSGSGARQRAWEKSSTLPHKLGSNSSAGGGNNSSAGGQSGASLSGSESPKPSRKRFGSASEETILKQINGGDSFSLPTAVEFDNLKEEILREMRNEIAKAKQEIIEAIKSEFNRR</sequence>
<dbReference type="FunFam" id="1.20.5.1160:FF:000011">
    <property type="entry name" value="protein enabled isoform X5"/>
    <property type="match status" value="1"/>
</dbReference>
<keyword evidence="4" id="KW-0963">Cytoplasm</keyword>
<reference evidence="13" key="2">
    <citation type="submission" date="2020-05" db="UniProtKB">
        <authorList>
            <consortium name="EnsemblMetazoa"/>
        </authorList>
    </citation>
    <scope>IDENTIFICATION</scope>
</reference>
<dbReference type="GO" id="GO:0030027">
    <property type="term" value="C:lamellipodium"/>
    <property type="evidence" value="ECO:0007669"/>
    <property type="project" value="UniProtKB-SubCell"/>
</dbReference>
<evidence type="ECO:0000259" key="11">
    <source>
        <dbReference type="PROSITE" id="PS50229"/>
    </source>
</evidence>
<dbReference type="Pfam" id="PF08776">
    <property type="entry name" value="VASP_tetra"/>
    <property type="match status" value="1"/>
</dbReference>
<dbReference type="OMA" id="RTHFGIN"/>
<keyword evidence="5" id="KW-0729">SH3-binding</keyword>
<evidence type="ECO:0000256" key="7">
    <source>
        <dbReference type="ARBA" id="ARBA00023212"/>
    </source>
</evidence>
<evidence type="ECO:0000256" key="2">
    <source>
        <dbReference type="ARBA" id="ARBA00004510"/>
    </source>
</evidence>
<gene>
    <name evidence="12" type="ORF">ZHAS_00015556</name>
</gene>
<dbReference type="GO" id="GO:0017124">
    <property type="term" value="F:SH3 domain binding"/>
    <property type="evidence" value="ECO:0007669"/>
    <property type="project" value="UniProtKB-KW"/>
</dbReference>
<evidence type="ECO:0000256" key="10">
    <source>
        <dbReference type="SAM" id="MobiDB-lite"/>
    </source>
</evidence>
<dbReference type="InterPro" id="IPR000697">
    <property type="entry name" value="WH1/EVH1_dom"/>
</dbReference>
<organism evidence="13 14">
    <name type="scientific">Anopheles sinensis</name>
    <name type="common">Mosquito</name>
    <dbReference type="NCBI Taxonomy" id="74873"/>
    <lineage>
        <taxon>Eukaryota</taxon>
        <taxon>Metazoa</taxon>
        <taxon>Ecdysozoa</taxon>
        <taxon>Arthropoda</taxon>
        <taxon>Hexapoda</taxon>
        <taxon>Insecta</taxon>
        <taxon>Pterygota</taxon>
        <taxon>Neoptera</taxon>
        <taxon>Endopterygota</taxon>
        <taxon>Diptera</taxon>
        <taxon>Nematocera</taxon>
        <taxon>Culicoidea</taxon>
        <taxon>Culicidae</taxon>
        <taxon>Anophelinae</taxon>
        <taxon>Anopheles</taxon>
    </lineage>
</organism>
<dbReference type="InterPro" id="IPR038023">
    <property type="entry name" value="VASP_sf"/>
</dbReference>
<dbReference type="EnsemblMetazoa" id="ASIC015556-RA">
    <property type="protein sequence ID" value="ASIC015556-PA"/>
    <property type="gene ID" value="ASIC015556"/>
</dbReference>
<dbReference type="STRING" id="74873.A0A084WBJ4"/>
<accession>A0A084WBJ4</accession>
<dbReference type="OrthoDB" id="31170at2759"/>
<feature type="compositionally biased region" description="Low complexity" evidence="10">
    <location>
        <begin position="436"/>
        <end position="462"/>
    </location>
</feature>
<evidence type="ECO:0000256" key="4">
    <source>
        <dbReference type="ARBA" id="ARBA00022490"/>
    </source>
</evidence>
<dbReference type="EMBL" id="ATLV01022361">
    <property type="status" value="NOT_ANNOTATED_CDS"/>
    <property type="molecule type" value="Genomic_DNA"/>
</dbReference>
<proteinExistence type="inferred from homology"/>
<dbReference type="InterPro" id="IPR014885">
    <property type="entry name" value="VASP_tetra"/>
</dbReference>
<evidence type="ECO:0000313" key="13">
    <source>
        <dbReference type="EnsemblMetazoa" id="ASIC015556-PA"/>
    </source>
</evidence>
<dbReference type="PROSITE" id="PS50229">
    <property type="entry name" value="WH1"/>
    <property type="match status" value="1"/>
</dbReference>
<keyword evidence="9" id="KW-0175">Coiled coil</keyword>
<evidence type="ECO:0000256" key="1">
    <source>
        <dbReference type="ARBA" id="ARBA00004245"/>
    </source>
</evidence>
<dbReference type="SMART" id="SM00461">
    <property type="entry name" value="WH1"/>
    <property type="match status" value="1"/>
</dbReference>
<feature type="compositionally biased region" description="Low complexity" evidence="10">
    <location>
        <begin position="346"/>
        <end position="388"/>
    </location>
</feature>
<name>A0A084WBJ4_ANOSI</name>
<dbReference type="AlphaFoldDB" id="A0A084WBJ4"/>
<dbReference type="EMBL" id="ATLV01022360">
    <property type="status" value="NOT_ANNOTATED_CDS"/>
    <property type="molecule type" value="Genomic_DNA"/>
</dbReference>
<dbReference type="Pfam" id="PF00568">
    <property type="entry name" value="WH1"/>
    <property type="match status" value="1"/>
</dbReference>
<feature type="compositionally biased region" description="Pro residues" evidence="10">
    <location>
        <begin position="297"/>
        <end position="306"/>
    </location>
</feature>
<keyword evidence="8" id="KW-0966">Cell projection</keyword>
<dbReference type="SUPFAM" id="SSF118370">
    <property type="entry name" value="Vasodilator-stimulated phosphoprotein, VASP, tetramerisation domain"/>
    <property type="match status" value="1"/>
</dbReference>
<keyword evidence="6" id="KW-0009">Actin-binding</keyword>
<comment type="similarity">
    <text evidence="3">Belongs to the Ena/VASP family.</text>
</comment>
<evidence type="ECO:0000256" key="6">
    <source>
        <dbReference type="ARBA" id="ARBA00023203"/>
    </source>
</evidence>
<feature type="domain" description="WH1" evidence="11">
    <location>
        <begin position="1"/>
        <end position="98"/>
    </location>
</feature>
<dbReference type="PANTHER" id="PTHR11202:SF22">
    <property type="entry name" value="PROTEIN ENABLED"/>
    <property type="match status" value="1"/>
</dbReference>
<dbReference type="VEuPathDB" id="VectorBase:ASIS014858"/>
<dbReference type="Gene3D" id="2.30.29.30">
    <property type="entry name" value="Pleckstrin-homology domain (PH domain)/Phosphotyrosine-binding domain (PTB)"/>
    <property type="match status" value="1"/>
</dbReference>